<evidence type="ECO:0000313" key="2">
    <source>
        <dbReference type="EMBL" id="NVN36790.1"/>
    </source>
</evidence>
<organism evidence="2 3">
    <name type="scientific">Komagataeibacter swingsii</name>
    <dbReference type="NCBI Taxonomy" id="215220"/>
    <lineage>
        <taxon>Bacteria</taxon>
        <taxon>Pseudomonadati</taxon>
        <taxon>Pseudomonadota</taxon>
        <taxon>Alphaproteobacteria</taxon>
        <taxon>Acetobacterales</taxon>
        <taxon>Acetobacteraceae</taxon>
        <taxon>Komagataeibacter</taxon>
    </lineage>
</organism>
<reference evidence="2 3" key="1">
    <citation type="submission" date="2020-06" db="EMBL/GenBank/DDBJ databases">
        <title>Description of novel acetic acid bacteria.</title>
        <authorList>
            <person name="Sombolestani A."/>
        </authorList>
    </citation>
    <scope>NUCLEOTIDE SEQUENCE [LARGE SCALE GENOMIC DNA]</scope>
    <source>
        <strain evidence="2 3">LMG 25</strain>
    </source>
</reference>
<evidence type="ECO:0000313" key="3">
    <source>
        <dbReference type="Proteomes" id="UP000522590"/>
    </source>
</evidence>
<dbReference type="PANTHER" id="PTHR35149">
    <property type="entry name" value="SLL5132 PROTEIN"/>
    <property type="match status" value="1"/>
</dbReference>
<comment type="caution">
    <text evidence="2">The sequence shown here is derived from an EMBL/GenBank/DDBJ whole genome shotgun (WGS) entry which is preliminary data.</text>
</comment>
<dbReference type="EMBL" id="JABXXS010000013">
    <property type="protein sequence ID" value="NVN36790.1"/>
    <property type="molecule type" value="Genomic_DNA"/>
</dbReference>
<accession>A0A850P2A1</accession>
<evidence type="ECO:0000259" key="1">
    <source>
        <dbReference type="Pfam" id="PF03235"/>
    </source>
</evidence>
<dbReference type="PANTHER" id="PTHR35149:SF2">
    <property type="entry name" value="DUF262 DOMAIN-CONTAINING PROTEIN"/>
    <property type="match status" value="1"/>
</dbReference>
<dbReference type="RefSeq" id="WP_176642965.1">
    <property type="nucleotide sequence ID" value="NZ_JABXXS010000013.1"/>
</dbReference>
<dbReference type="Pfam" id="PF03235">
    <property type="entry name" value="GmrSD_N"/>
    <property type="match status" value="1"/>
</dbReference>
<dbReference type="Proteomes" id="UP000522590">
    <property type="component" value="Unassembled WGS sequence"/>
</dbReference>
<dbReference type="AlphaFoldDB" id="A0A850P2A1"/>
<feature type="domain" description="GmrSD restriction endonucleases N-terminal" evidence="1">
    <location>
        <begin position="6"/>
        <end position="159"/>
    </location>
</feature>
<sequence length="199" mass="22827">MKNLRGKLNLPVYQRPYCWGEKQVRQLVGDLDAYFSLNSDVAFYLGTIVLHQHENDQGEAVLDIIDGQQRLTTMAILCKAWGQQPILDMTYRAPASHERIRRNLAIVKAMKPVSSLDLSRINVTLIVTRSEDDAWRFFQTMNTGGRRLSGTDIIKAHHLRAITSGQRDHYARLWEKAGRSLDDVIRLLIAGRFWTHLTV</sequence>
<name>A0A850P2A1_9PROT</name>
<gene>
    <name evidence="2" type="ORF">HUK81_07540</name>
</gene>
<proteinExistence type="predicted"/>
<dbReference type="InterPro" id="IPR004919">
    <property type="entry name" value="GmrSD_N"/>
</dbReference>
<protein>
    <submittedName>
        <fullName evidence="2">DUF262 domain-containing protein</fullName>
    </submittedName>
</protein>